<name>A0A921FW33_9BIFI</name>
<feature type="transmembrane region" description="Helical" evidence="7">
    <location>
        <begin position="284"/>
        <end position="301"/>
    </location>
</feature>
<reference evidence="8" key="1">
    <citation type="journal article" date="2021" name="PeerJ">
        <title>Extensive microbial diversity within the chicken gut microbiome revealed by metagenomics and culture.</title>
        <authorList>
            <person name="Gilroy R."/>
            <person name="Ravi A."/>
            <person name="Getino M."/>
            <person name="Pursley I."/>
            <person name="Horton D.L."/>
            <person name="Alikhan N.F."/>
            <person name="Baker D."/>
            <person name="Gharbi K."/>
            <person name="Hall N."/>
            <person name="Watson M."/>
            <person name="Adriaenssens E.M."/>
            <person name="Foster-Nyarko E."/>
            <person name="Jarju S."/>
            <person name="Secka A."/>
            <person name="Antonio M."/>
            <person name="Oren A."/>
            <person name="Chaudhuri R.R."/>
            <person name="La Ragione R."/>
            <person name="Hildebrand F."/>
            <person name="Pallen M.J."/>
        </authorList>
    </citation>
    <scope>NUCLEOTIDE SEQUENCE</scope>
    <source>
        <strain evidence="8">578</strain>
    </source>
</reference>
<evidence type="ECO:0000256" key="2">
    <source>
        <dbReference type="ARBA" id="ARBA00022448"/>
    </source>
</evidence>
<feature type="transmembrane region" description="Helical" evidence="7">
    <location>
        <begin position="60"/>
        <end position="81"/>
    </location>
</feature>
<evidence type="ECO:0000256" key="4">
    <source>
        <dbReference type="ARBA" id="ARBA00022692"/>
    </source>
</evidence>
<feature type="transmembrane region" description="Helical" evidence="7">
    <location>
        <begin position="191"/>
        <end position="212"/>
    </location>
</feature>
<evidence type="ECO:0000256" key="5">
    <source>
        <dbReference type="ARBA" id="ARBA00022989"/>
    </source>
</evidence>
<keyword evidence="2" id="KW-0813">Transport</keyword>
<evidence type="ECO:0000256" key="3">
    <source>
        <dbReference type="ARBA" id="ARBA00022475"/>
    </source>
</evidence>
<comment type="subcellular location">
    <subcellularLocation>
        <location evidence="1">Membrane</location>
        <topology evidence="1">Multi-pass membrane protein</topology>
    </subcellularLocation>
</comment>
<dbReference type="PANTHER" id="PTHR36838:SF3">
    <property type="entry name" value="TRANSPORTER AUXIN EFFLUX CARRIER EC FAMILY"/>
    <property type="match status" value="1"/>
</dbReference>
<evidence type="ECO:0000313" key="9">
    <source>
        <dbReference type="Proteomes" id="UP000715651"/>
    </source>
</evidence>
<dbReference type="Proteomes" id="UP000715651">
    <property type="component" value="Unassembled WGS sequence"/>
</dbReference>
<dbReference type="Pfam" id="PF03547">
    <property type="entry name" value="Mem_trans"/>
    <property type="match status" value="1"/>
</dbReference>
<dbReference type="PANTHER" id="PTHR36838">
    <property type="entry name" value="AUXIN EFFLUX CARRIER FAMILY PROTEIN"/>
    <property type="match status" value="1"/>
</dbReference>
<proteinExistence type="predicted"/>
<keyword evidence="6 7" id="KW-0472">Membrane</keyword>
<dbReference type="EMBL" id="DYWK01000007">
    <property type="protein sequence ID" value="HJF18582.1"/>
    <property type="molecule type" value="Genomic_DNA"/>
</dbReference>
<dbReference type="InterPro" id="IPR004776">
    <property type="entry name" value="Mem_transp_PIN-like"/>
</dbReference>
<gene>
    <name evidence="8" type="ORF">K8U78_05505</name>
</gene>
<dbReference type="GO" id="GO:0016020">
    <property type="term" value="C:membrane"/>
    <property type="evidence" value="ECO:0007669"/>
    <property type="project" value="UniProtKB-SubCell"/>
</dbReference>
<accession>A0A921FW33</accession>
<sequence>MNMLLQPIALLSAIAVGYWLKHTGRAPADSYKALQKVIFDFTLPAAIIYSFTVRHPDKNMLLISVFGFICAVLPLPVLFLATRKRPVNERFFLMLNGSGMNVGNFTFPVVQALWGTSGMLTSVMYDIGNCLVVAATSNSVASMLLKIRPDKPLSESTYRDENGTLHVRVSSKDPDAHRLERRANIRAMLLSYWRSLSFVVYIILVIMLLAGIRVPQPVGTFLKPIADGNSLCSMVMIGLMMELPTNAEQVKLVLQAFSWRMLFAIICFSAAWFLLPFDPVTRKIVAVTTLSPASIFGTYFTDRMLGDAKLAGFQLTLTSFFSLIVMTVIYFVL</sequence>
<evidence type="ECO:0000313" key="8">
    <source>
        <dbReference type="EMBL" id="HJF18582.1"/>
    </source>
</evidence>
<keyword evidence="5 7" id="KW-1133">Transmembrane helix</keyword>
<dbReference type="AlphaFoldDB" id="A0A921FW33"/>
<feature type="transmembrane region" description="Helical" evidence="7">
    <location>
        <begin position="126"/>
        <end position="145"/>
    </location>
</feature>
<evidence type="ECO:0000256" key="6">
    <source>
        <dbReference type="ARBA" id="ARBA00023136"/>
    </source>
</evidence>
<keyword evidence="3" id="KW-1003">Cell membrane</keyword>
<feature type="transmembrane region" description="Helical" evidence="7">
    <location>
        <begin position="93"/>
        <end position="114"/>
    </location>
</feature>
<feature type="transmembrane region" description="Helical" evidence="7">
    <location>
        <begin position="257"/>
        <end position="277"/>
    </location>
</feature>
<dbReference type="GO" id="GO:0055085">
    <property type="term" value="P:transmembrane transport"/>
    <property type="evidence" value="ECO:0007669"/>
    <property type="project" value="InterPro"/>
</dbReference>
<comment type="caution">
    <text evidence="8">The sequence shown here is derived from an EMBL/GenBank/DDBJ whole genome shotgun (WGS) entry which is preliminary data.</text>
</comment>
<keyword evidence="4 7" id="KW-0812">Transmembrane</keyword>
<evidence type="ECO:0000256" key="1">
    <source>
        <dbReference type="ARBA" id="ARBA00004141"/>
    </source>
</evidence>
<organism evidence="8 9">
    <name type="scientific">Aeriscardovia aeriphila</name>
    <dbReference type="NCBI Taxonomy" id="218139"/>
    <lineage>
        <taxon>Bacteria</taxon>
        <taxon>Bacillati</taxon>
        <taxon>Actinomycetota</taxon>
        <taxon>Actinomycetes</taxon>
        <taxon>Bifidobacteriales</taxon>
        <taxon>Bifidobacteriaceae</taxon>
        <taxon>Aeriscardovia</taxon>
    </lineage>
</organism>
<protein>
    <submittedName>
        <fullName evidence="8">AEC family transporter</fullName>
    </submittedName>
</protein>
<reference evidence="8" key="2">
    <citation type="submission" date="2021-09" db="EMBL/GenBank/DDBJ databases">
        <authorList>
            <person name="Gilroy R."/>
        </authorList>
    </citation>
    <scope>NUCLEOTIDE SEQUENCE</scope>
    <source>
        <strain evidence="8">578</strain>
    </source>
</reference>
<feature type="transmembrane region" description="Helical" evidence="7">
    <location>
        <begin position="313"/>
        <end position="332"/>
    </location>
</feature>
<evidence type="ECO:0000256" key="7">
    <source>
        <dbReference type="SAM" id="Phobius"/>
    </source>
</evidence>